<feature type="region of interest" description="Disordered" evidence="1">
    <location>
        <begin position="267"/>
        <end position="324"/>
    </location>
</feature>
<name>A0A9P6HG84_9AGAM</name>
<dbReference type="EMBL" id="WIUZ02000005">
    <property type="protein sequence ID" value="KAF9786656.1"/>
    <property type="molecule type" value="Genomic_DNA"/>
</dbReference>
<evidence type="ECO:0000313" key="2">
    <source>
        <dbReference type="EMBL" id="KAF9786656.1"/>
    </source>
</evidence>
<feature type="compositionally biased region" description="Polar residues" evidence="1">
    <location>
        <begin position="595"/>
        <end position="624"/>
    </location>
</feature>
<feature type="compositionally biased region" description="Basic and acidic residues" evidence="1">
    <location>
        <begin position="87"/>
        <end position="97"/>
    </location>
</feature>
<gene>
    <name evidence="2" type="ORF">BJ322DRAFT_1106791</name>
</gene>
<evidence type="ECO:0000256" key="1">
    <source>
        <dbReference type="SAM" id="MobiDB-lite"/>
    </source>
</evidence>
<feature type="region of interest" description="Disordered" evidence="1">
    <location>
        <begin position="1"/>
        <end position="54"/>
    </location>
</feature>
<feature type="compositionally biased region" description="Pro residues" evidence="1">
    <location>
        <begin position="274"/>
        <end position="284"/>
    </location>
</feature>
<protein>
    <submittedName>
        <fullName evidence="2">Uncharacterized protein</fullName>
    </submittedName>
</protein>
<feature type="region of interest" description="Disordered" evidence="1">
    <location>
        <begin position="438"/>
        <end position="498"/>
    </location>
</feature>
<dbReference type="AlphaFoldDB" id="A0A9P6HG84"/>
<accession>A0A9P6HG84</accession>
<feature type="compositionally biased region" description="Basic and acidic residues" evidence="1">
    <location>
        <begin position="1"/>
        <end position="20"/>
    </location>
</feature>
<feature type="compositionally biased region" description="Basic and acidic residues" evidence="1">
    <location>
        <begin position="457"/>
        <end position="466"/>
    </location>
</feature>
<reference evidence="2" key="2">
    <citation type="submission" date="2020-11" db="EMBL/GenBank/DDBJ databases">
        <authorList>
            <consortium name="DOE Joint Genome Institute"/>
            <person name="Kuo A."/>
            <person name="Miyauchi S."/>
            <person name="Kiss E."/>
            <person name="Drula E."/>
            <person name="Kohler A."/>
            <person name="Sanchez-Garcia M."/>
            <person name="Andreopoulos B."/>
            <person name="Barry K.W."/>
            <person name="Bonito G."/>
            <person name="Buee M."/>
            <person name="Carver A."/>
            <person name="Chen C."/>
            <person name="Cichocki N."/>
            <person name="Clum A."/>
            <person name="Culley D."/>
            <person name="Crous P.W."/>
            <person name="Fauchery L."/>
            <person name="Girlanda M."/>
            <person name="Hayes R."/>
            <person name="Keri Z."/>
            <person name="Labutti K."/>
            <person name="Lipzen A."/>
            <person name="Lombard V."/>
            <person name="Magnuson J."/>
            <person name="Maillard F."/>
            <person name="Morin E."/>
            <person name="Murat C."/>
            <person name="Nolan M."/>
            <person name="Ohm R."/>
            <person name="Pangilinan J."/>
            <person name="Pereira M."/>
            <person name="Perotto S."/>
            <person name="Peter M."/>
            <person name="Riley R."/>
            <person name="Sitrit Y."/>
            <person name="Stielow B."/>
            <person name="Szollosi G."/>
            <person name="Zifcakova L."/>
            <person name="Stursova M."/>
            <person name="Spatafora J.W."/>
            <person name="Tedersoo L."/>
            <person name="Vaario L.-M."/>
            <person name="Yamada A."/>
            <person name="Yan M."/>
            <person name="Wang P."/>
            <person name="Xu J."/>
            <person name="Bruns T."/>
            <person name="Baldrian P."/>
            <person name="Vilgalys R."/>
            <person name="Henrissat B."/>
            <person name="Grigoriev I.V."/>
            <person name="Hibbett D."/>
            <person name="Nagy L.G."/>
            <person name="Martin F.M."/>
        </authorList>
    </citation>
    <scope>NUCLEOTIDE SEQUENCE</scope>
    <source>
        <strain evidence="2">UH-Tt-Lm1</strain>
    </source>
</reference>
<feature type="compositionally biased region" description="Low complexity" evidence="1">
    <location>
        <begin position="748"/>
        <end position="767"/>
    </location>
</feature>
<reference evidence="2" key="1">
    <citation type="journal article" date="2020" name="Nat. Commun.">
        <title>Large-scale genome sequencing of mycorrhizal fungi provides insights into the early evolution of symbiotic traits.</title>
        <authorList>
            <person name="Miyauchi S."/>
            <person name="Kiss E."/>
            <person name="Kuo A."/>
            <person name="Drula E."/>
            <person name="Kohler A."/>
            <person name="Sanchez-Garcia M."/>
            <person name="Morin E."/>
            <person name="Andreopoulos B."/>
            <person name="Barry K.W."/>
            <person name="Bonito G."/>
            <person name="Buee M."/>
            <person name="Carver A."/>
            <person name="Chen C."/>
            <person name="Cichocki N."/>
            <person name="Clum A."/>
            <person name="Culley D."/>
            <person name="Crous P.W."/>
            <person name="Fauchery L."/>
            <person name="Girlanda M."/>
            <person name="Hayes R.D."/>
            <person name="Keri Z."/>
            <person name="LaButti K."/>
            <person name="Lipzen A."/>
            <person name="Lombard V."/>
            <person name="Magnuson J."/>
            <person name="Maillard F."/>
            <person name="Murat C."/>
            <person name="Nolan M."/>
            <person name="Ohm R.A."/>
            <person name="Pangilinan J."/>
            <person name="Pereira M.F."/>
            <person name="Perotto S."/>
            <person name="Peter M."/>
            <person name="Pfister S."/>
            <person name="Riley R."/>
            <person name="Sitrit Y."/>
            <person name="Stielow J.B."/>
            <person name="Szollosi G."/>
            <person name="Zifcakova L."/>
            <person name="Stursova M."/>
            <person name="Spatafora J.W."/>
            <person name="Tedersoo L."/>
            <person name="Vaario L.M."/>
            <person name="Yamada A."/>
            <person name="Yan M."/>
            <person name="Wang P."/>
            <person name="Xu J."/>
            <person name="Bruns T."/>
            <person name="Baldrian P."/>
            <person name="Vilgalys R."/>
            <person name="Dunand C."/>
            <person name="Henrissat B."/>
            <person name="Grigoriev I.V."/>
            <person name="Hibbett D."/>
            <person name="Nagy L.G."/>
            <person name="Martin F.M."/>
        </authorList>
    </citation>
    <scope>NUCLEOTIDE SEQUENCE</scope>
    <source>
        <strain evidence="2">UH-Tt-Lm1</strain>
    </source>
</reference>
<organism evidence="2 3">
    <name type="scientific">Thelephora terrestris</name>
    <dbReference type="NCBI Taxonomy" id="56493"/>
    <lineage>
        <taxon>Eukaryota</taxon>
        <taxon>Fungi</taxon>
        <taxon>Dikarya</taxon>
        <taxon>Basidiomycota</taxon>
        <taxon>Agaricomycotina</taxon>
        <taxon>Agaricomycetes</taxon>
        <taxon>Thelephorales</taxon>
        <taxon>Thelephoraceae</taxon>
        <taxon>Thelephora</taxon>
    </lineage>
</organism>
<feature type="compositionally biased region" description="Low complexity" evidence="1">
    <location>
        <begin position="485"/>
        <end position="498"/>
    </location>
</feature>
<proteinExistence type="predicted"/>
<feature type="region of interest" description="Disordered" evidence="1">
    <location>
        <begin position="576"/>
        <end position="646"/>
    </location>
</feature>
<dbReference type="Proteomes" id="UP000736335">
    <property type="component" value="Unassembled WGS sequence"/>
</dbReference>
<feature type="region of interest" description="Disordered" evidence="1">
    <location>
        <begin position="73"/>
        <end position="107"/>
    </location>
</feature>
<feature type="region of interest" description="Disordered" evidence="1">
    <location>
        <begin position="706"/>
        <end position="726"/>
    </location>
</feature>
<evidence type="ECO:0000313" key="3">
    <source>
        <dbReference type="Proteomes" id="UP000736335"/>
    </source>
</evidence>
<sequence>MFLKHAQDKSVAGRDHERPRSSTPADSHVQRASEQQSQVPPARPSLERSVTTALSNPHDAVLAELFSHRPGSISDRAEAVPDIPEFVPRRDEGETSYRPRSPVRTPLHDPFAGSLIGLSIHDDGDDAHNDRTHFETRKEDLWSHMTDIRDIQAQIANMHVAMENIGLGHQAEQFTVERVHSTAASEGEKWEDADEGVDDEVKEKEAREQEFTKLANKFHGRKEATENIMTKLDELSRVVTAFHALRTPVVDFYGSRSNPLAEDLFTEESGTQPLDPPLITVPPPREQHNDHPWPEIGSVSRGATRGNQGSKGSLSPPGPDGRCTLQLRVQPGVLAVTLTRQASEHYRILDDAVTSALKLTKGFWRKARRRQDYDAQADQDHIELNEWLQQLKDKVMAHLEMLIAKGEIRGPPYVMSDDQEFPFLRKFIERQRVNVSHNPRLRGLSPGNEHQLPVGLHRSETPEDSRASTSFVDGPARLLDEDHNGSSSTMTSQSGTRSRISTWDKDVAVSKQEIDHLRRNLLMARKETHGAFQKFTQAWDTERKAQTALAAAEDRRGELINSFMEYMSTNHHSMLSYPPPPVNGSPLHSDPRVPTQFTPTLSAHQTLASPSFTTPNRQPLTSPLSGWDNDRQERPGPSFQNPQMTVQQFPTTNNDRQPWQPDARMTLNGHTMGSGDPSAMRQGTMSMPPEFMSELPVNRARKRDWPYGSIEDPEDVPGVPPRKRPHHTMGLRVQTVSNGLHMSAPDDAMSASQPSAHSSAHLSAPPTHYRDTPTG</sequence>
<feature type="region of interest" description="Disordered" evidence="1">
    <location>
        <begin position="738"/>
        <end position="775"/>
    </location>
</feature>
<dbReference type="OrthoDB" id="3241493at2759"/>
<comment type="caution">
    <text evidence="2">The sequence shown here is derived from an EMBL/GenBank/DDBJ whole genome shotgun (WGS) entry which is preliminary data.</text>
</comment>
<keyword evidence="3" id="KW-1185">Reference proteome</keyword>
<feature type="compositionally biased region" description="Polar residues" evidence="1">
    <location>
        <begin position="21"/>
        <end position="39"/>
    </location>
</feature>